<evidence type="ECO:0000313" key="13">
    <source>
        <dbReference type="EMBL" id="AHA84138.1"/>
    </source>
</evidence>
<evidence type="ECO:0000256" key="2">
    <source>
        <dbReference type="ARBA" id="ARBA00004308"/>
    </source>
</evidence>
<keyword evidence="11" id="KW-0812">Transmembrane</keyword>
<dbReference type="GO" id="GO:0005789">
    <property type="term" value="C:endoplasmic reticulum membrane"/>
    <property type="evidence" value="ECO:0007669"/>
    <property type="project" value="UniProtKB-SubCell"/>
</dbReference>
<dbReference type="GO" id="GO:0061630">
    <property type="term" value="F:ubiquitin protein ligase activity"/>
    <property type="evidence" value="ECO:0007669"/>
    <property type="project" value="UniProtKB-UniRule"/>
</dbReference>
<dbReference type="AlphaFoldDB" id="V5NAK4"/>
<keyword evidence="7 11" id="KW-0833">Ubl conjugation pathway</keyword>
<proteinExistence type="evidence at transcript level"/>
<dbReference type="InterPro" id="IPR017907">
    <property type="entry name" value="Znf_RING_CS"/>
</dbReference>
<dbReference type="GO" id="GO:0008270">
    <property type="term" value="F:zinc ion binding"/>
    <property type="evidence" value="ECO:0007669"/>
    <property type="project" value="UniProtKB-KW"/>
</dbReference>
<dbReference type="UniPathway" id="UPA00143"/>
<comment type="subcellular location">
    <subcellularLocation>
        <location evidence="2">Endomembrane system</location>
    </subcellularLocation>
    <subcellularLocation>
        <location evidence="11">Endoplasmic reticulum membrane</location>
        <topology evidence="11">Single-pass type IV membrane protein</topology>
    </subcellularLocation>
</comment>
<evidence type="ECO:0000256" key="8">
    <source>
        <dbReference type="ARBA" id="ARBA00022833"/>
    </source>
</evidence>
<organism evidence="13">
    <name type="scientific">Phaseolus vulgaris</name>
    <name type="common">Kidney bean</name>
    <name type="synonym">French bean</name>
    <dbReference type="NCBI Taxonomy" id="3885"/>
    <lineage>
        <taxon>Eukaryota</taxon>
        <taxon>Viridiplantae</taxon>
        <taxon>Streptophyta</taxon>
        <taxon>Embryophyta</taxon>
        <taxon>Tracheophyta</taxon>
        <taxon>Spermatophyta</taxon>
        <taxon>Magnoliopsida</taxon>
        <taxon>eudicotyledons</taxon>
        <taxon>Gunneridae</taxon>
        <taxon>Pentapetalae</taxon>
        <taxon>rosids</taxon>
        <taxon>fabids</taxon>
        <taxon>Fabales</taxon>
        <taxon>Fabaceae</taxon>
        <taxon>Papilionoideae</taxon>
        <taxon>50 kb inversion clade</taxon>
        <taxon>NPAAA clade</taxon>
        <taxon>indigoferoid/millettioid clade</taxon>
        <taxon>Phaseoleae</taxon>
        <taxon>Phaseolus</taxon>
    </lineage>
</organism>
<evidence type="ECO:0000256" key="11">
    <source>
        <dbReference type="RuleBase" id="RU369090"/>
    </source>
</evidence>
<comment type="domain">
    <text evidence="11">The RING-type zinc finger domain is responsible for E3 ligase activity.</text>
</comment>
<evidence type="ECO:0000256" key="4">
    <source>
        <dbReference type="ARBA" id="ARBA00022679"/>
    </source>
</evidence>
<evidence type="ECO:0000256" key="10">
    <source>
        <dbReference type="PROSITE-ProRule" id="PRU00175"/>
    </source>
</evidence>
<dbReference type="PANTHER" id="PTHR12313">
    <property type="entry name" value="E3 UBIQUITIN-PROTEIN LIGASE RNF5-RELATED"/>
    <property type="match status" value="1"/>
</dbReference>
<evidence type="ECO:0000259" key="12">
    <source>
        <dbReference type="PROSITE" id="PS50089"/>
    </source>
</evidence>
<dbReference type="InterPro" id="IPR001841">
    <property type="entry name" value="Znf_RING"/>
</dbReference>
<keyword evidence="9 11" id="KW-0472">Membrane</keyword>
<name>V5NAK4_PHAVU</name>
<keyword evidence="5 11" id="KW-0479">Metal-binding</keyword>
<comment type="function">
    <text evidence="11">E3 ubiquitin-protein ligase.</text>
</comment>
<comment type="catalytic activity">
    <reaction evidence="1 11">
        <text>S-ubiquitinyl-[E2 ubiquitin-conjugating enzyme]-L-cysteine + [acceptor protein]-L-lysine = [E2 ubiquitin-conjugating enzyme]-L-cysteine + N(6)-ubiquitinyl-[acceptor protein]-L-lysine.</text>
        <dbReference type="EC" id="2.3.2.27"/>
    </reaction>
</comment>
<dbReference type="InterPro" id="IPR013083">
    <property type="entry name" value="Znf_RING/FYVE/PHD"/>
</dbReference>
<feature type="domain" description="RING-type" evidence="12">
    <location>
        <begin position="36"/>
        <end position="87"/>
    </location>
</feature>
<keyword evidence="6 10" id="KW-0863">Zinc-finger</keyword>
<dbReference type="GO" id="GO:0006511">
    <property type="term" value="P:ubiquitin-dependent protein catabolic process"/>
    <property type="evidence" value="ECO:0007669"/>
    <property type="project" value="UniProtKB-UniRule"/>
</dbReference>
<keyword evidence="4 11" id="KW-0808">Transferase</keyword>
<evidence type="ECO:0000256" key="5">
    <source>
        <dbReference type="ARBA" id="ARBA00022723"/>
    </source>
</evidence>
<evidence type="ECO:0000256" key="7">
    <source>
        <dbReference type="ARBA" id="ARBA00022786"/>
    </source>
</evidence>
<evidence type="ECO:0000256" key="6">
    <source>
        <dbReference type="ARBA" id="ARBA00022771"/>
    </source>
</evidence>
<dbReference type="EC" id="2.3.2.27" evidence="11"/>
<comment type="pathway">
    <text evidence="3 11">Protein modification; protein ubiquitination.</text>
</comment>
<dbReference type="EMBL" id="KF569531">
    <property type="protein sequence ID" value="AHA84138.1"/>
    <property type="molecule type" value="mRNA"/>
</dbReference>
<evidence type="ECO:0000256" key="9">
    <source>
        <dbReference type="ARBA" id="ARBA00023136"/>
    </source>
</evidence>
<dbReference type="Gene3D" id="3.30.40.10">
    <property type="entry name" value="Zinc/RING finger domain, C3HC4 (zinc finger)"/>
    <property type="match status" value="1"/>
</dbReference>
<protein>
    <recommendedName>
        <fullName evidence="11">E3 ubiquitin-protein ligase RMA</fullName>
        <ecNumber evidence="11">2.3.2.27</ecNumber>
    </recommendedName>
    <alternativeName>
        <fullName evidence="11">Protein RING membrane-anchor</fullName>
    </alternativeName>
    <alternativeName>
        <fullName evidence="11">RING-type E3 ubiquitin transferase RMA</fullName>
    </alternativeName>
</protein>
<dbReference type="InterPro" id="IPR018957">
    <property type="entry name" value="Znf_C3HC4_RING-type"/>
</dbReference>
<reference evidence="13" key="1">
    <citation type="submission" date="2013-08" db="EMBL/GenBank/DDBJ databases">
        <title>Phaseolus vulgaris (BAT93) Pods Tissue cDNA Library Construction and Random Isolation of cDNA Clones for Gene Discovery.</title>
        <authorList>
            <person name="Amelia K."/>
            <person name="Bhore S.J."/>
            <person name="Shah F.H."/>
        </authorList>
    </citation>
    <scope>NUCLEOTIDE SEQUENCE</scope>
    <source>
        <tissue evidence="13">Pod</tissue>
    </source>
</reference>
<evidence type="ECO:0000256" key="1">
    <source>
        <dbReference type="ARBA" id="ARBA00000900"/>
    </source>
</evidence>
<accession>V5NAK4</accession>
<evidence type="ECO:0000256" key="3">
    <source>
        <dbReference type="ARBA" id="ARBA00004906"/>
    </source>
</evidence>
<dbReference type="InterPro" id="IPR045103">
    <property type="entry name" value="RNF5/RNF185-like"/>
</dbReference>
<dbReference type="SUPFAM" id="SSF57850">
    <property type="entry name" value="RING/U-box"/>
    <property type="match status" value="1"/>
</dbReference>
<feature type="transmembrane region" description="Helical" evidence="11">
    <location>
        <begin position="223"/>
        <end position="241"/>
    </location>
</feature>
<keyword evidence="11" id="KW-1133">Transmembrane helix</keyword>
<sequence length="242" mass="27107">MALDNLEDTAPQHEKWKSSNEAIADTDINASSGFDCTICLECVQDPLVTLCGHLYCWPCIYKWLHYFQRTSIGPVKSNRDPQCPVCKAEVSQSSLVPLYGRGLTTRPSKGKAHQVGTVIPQRPYGPRSLNTSSVSQPISRSYHHPYSNPYYTQQFNSVPSGYTSPMLRTSGSLDNSFGIFGEMIYARVFGNQVTNMHSYANSYNLSGISNPKMRRHLMHVDKSFCRISCFLLCCLVLGVLLF</sequence>
<dbReference type="GO" id="GO:0016567">
    <property type="term" value="P:protein ubiquitination"/>
    <property type="evidence" value="ECO:0007669"/>
    <property type="project" value="UniProtKB-UniPathway"/>
</dbReference>
<dbReference type="Pfam" id="PF00097">
    <property type="entry name" value="zf-C3HC4"/>
    <property type="match status" value="1"/>
</dbReference>
<keyword evidence="8 11" id="KW-0862">Zinc</keyword>
<dbReference type="PROSITE" id="PS00518">
    <property type="entry name" value="ZF_RING_1"/>
    <property type="match status" value="1"/>
</dbReference>
<dbReference type="SMART" id="SM00184">
    <property type="entry name" value="RING"/>
    <property type="match status" value="1"/>
</dbReference>
<keyword evidence="11" id="KW-0256">Endoplasmic reticulum</keyword>
<dbReference type="PROSITE" id="PS50089">
    <property type="entry name" value="ZF_RING_2"/>
    <property type="match status" value="1"/>
</dbReference>